<dbReference type="PANTHER" id="PTHR11439:SF470">
    <property type="entry name" value="CYSTEINE-RICH RLK (RECEPTOR-LIKE PROTEIN KINASE) 8"/>
    <property type="match status" value="1"/>
</dbReference>
<evidence type="ECO:0000256" key="1">
    <source>
        <dbReference type="SAM" id="MobiDB-lite"/>
    </source>
</evidence>
<keyword evidence="3" id="KW-1185">Reference proteome</keyword>
<name>A0A9Q3DBQ1_9BASI</name>
<feature type="compositionally biased region" description="Basic and acidic residues" evidence="1">
    <location>
        <begin position="10"/>
        <end position="20"/>
    </location>
</feature>
<protein>
    <submittedName>
        <fullName evidence="2">Uncharacterized protein</fullName>
    </submittedName>
</protein>
<evidence type="ECO:0000313" key="3">
    <source>
        <dbReference type="Proteomes" id="UP000765509"/>
    </source>
</evidence>
<evidence type="ECO:0000313" key="2">
    <source>
        <dbReference type="EMBL" id="MBW0497526.1"/>
    </source>
</evidence>
<comment type="caution">
    <text evidence="2">The sequence shown here is derived from an EMBL/GenBank/DDBJ whole genome shotgun (WGS) entry which is preliminary data.</text>
</comment>
<dbReference type="AlphaFoldDB" id="A0A9Q3DBQ1"/>
<feature type="region of interest" description="Disordered" evidence="1">
    <location>
        <begin position="1"/>
        <end position="37"/>
    </location>
</feature>
<sequence>MVDEIQPIKPDPDDSSRMVDESLASSESGASDDADLRPAKTPRIKVIDNFIFLDQQHFTKALIELYGMEKCKPLVTPLPPQTHLVPASEEDLSKFKELNFLENPGIQNWNGFLHALKYLNQTQNMGLVYSCESKEGIRVYSNTDRVNCQETRRSVTGFLVTFEQSLVIWKTRKQPTVSISTSKAEYKALCDLTSELSWFCQWCLECSLNNNDEAIPVH</sequence>
<organism evidence="2 3">
    <name type="scientific">Austropuccinia psidii MF-1</name>
    <dbReference type="NCBI Taxonomy" id="1389203"/>
    <lineage>
        <taxon>Eukaryota</taxon>
        <taxon>Fungi</taxon>
        <taxon>Dikarya</taxon>
        <taxon>Basidiomycota</taxon>
        <taxon>Pucciniomycotina</taxon>
        <taxon>Pucciniomycetes</taxon>
        <taxon>Pucciniales</taxon>
        <taxon>Sphaerophragmiaceae</taxon>
        <taxon>Austropuccinia</taxon>
    </lineage>
</organism>
<reference evidence="2" key="1">
    <citation type="submission" date="2021-03" db="EMBL/GenBank/DDBJ databases">
        <title>Draft genome sequence of rust myrtle Austropuccinia psidii MF-1, a brazilian biotype.</title>
        <authorList>
            <person name="Quecine M.C."/>
            <person name="Pachon D.M.R."/>
            <person name="Bonatelli M.L."/>
            <person name="Correr F.H."/>
            <person name="Franceschini L.M."/>
            <person name="Leite T.F."/>
            <person name="Margarido G.R.A."/>
            <person name="Almeida C.A."/>
            <person name="Ferrarezi J.A."/>
            <person name="Labate C.A."/>
        </authorList>
    </citation>
    <scope>NUCLEOTIDE SEQUENCE</scope>
    <source>
        <strain evidence="2">MF-1</strain>
    </source>
</reference>
<gene>
    <name evidence="2" type="ORF">O181_037241</name>
</gene>
<dbReference type="OrthoDB" id="3344688at2759"/>
<dbReference type="PANTHER" id="PTHR11439">
    <property type="entry name" value="GAG-POL-RELATED RETROTRANSPOSON"/>
    <property type="match status" value="1"/>
</dbReference>
<feature type="compositionally biased region" description="Low complexity" evidence="1">
    <location>
        <begin position="21"/>
        <end position="31"/>
    </location>
</feature>
<accession>A0A9Q3DBQ1</accession>
<dbReference type="Proteomes" id="UP000765509">
    <property type="component" value="Unassembled WGS sequence"/>
</dbReference>
<proteinExistence type="predicted"/>
<dbReference type="EMBL" id="AVOT02014236">
    <property type="protein sequence ID" value="MBW0497526.1"/>
    <property type="molecule type" value="Genomic_DNA"/>
</dbReference>
<dbReference type="CDD" id="cd09272">
    <property type="entry name" value="RNase_HI_RT_Ty1"/>
    <property type="match status" value="1"/>
</dbReference>